<evidence type="ECO:0000256" key="8">
    <source>
        <dbReference type="ARBA" id="ARBA00093232"/>
    </source>
</evidence>
<keyword evidence="5 9" id="KW-0862">Zinc</keyword>
<dbReference type="Proteomes" id="UP000014500">
    <property type="component" value="Unassembled WGS sequence"/>
</dbReference>
<proteinExistence type="inferred from homology"/>
<dbReference type="GO" id="GO:0006491">
    <property type="term" value="P:N-glycan processing"/>
    <property type="evidence" value="ECO:0007669"/>
    <property type="project" value="TreeGrafter"/>
</dbReference>
<dbReference type="Gene3D" id="2.60.40.1180">
    <property type="entry name" value="Golgi alpha-mannosidase II"/>
    <property type="match status" value="1"/>
</dbReference>
<dbReference type="Pfam" id="PF09261">
    <property type="entry name" value="Alpha-mann_mid"/>
    <property type="match status" value="1"/>
</dbReference>
<dbReference type="GO" id="GO:0000139">
    <property type="term" value="C:Golgi membrane"/>
    <property type="evidence" value="ECO:0007669"/>
    <property type="project" value="TreeGrafter"/>
</dbReference>
<evidence type="ECO:0000259" key="10">
    <source>
        <dbReference type="SMART" id="SM00872"/>
    </source>
</evidence>
<evidence type="ECO:0000256" key="1">
    <source>
        <dbReference type="ARBA" id="ARBA00009792"/>
    </source>
</evidence>
<comment type="catalytic activity">
    <reaction evidence="8">
        <text>N(4)-{beta-D-GlcNAc-(1-&gt;2)-alpha-D-Man-(1-&gt;3)-[alpha-D-Man-(1-&gt;3)-[alpha-D-Man-(1-&gt;6)]-alpha-D-Man-(1-&gt;6)]-beta-D-Man-(1-&gt;4)-beta-D-GlcNAc-(1-&gt;4)-beta-D-GlcNAc}-L-asparaginyl-[protein] + 2 H2O = 2 alpha-D-mannopyranose + an N(4)-{beta-D-GlcNAc-(1-&gt;2)-alpha-D-Man-(1-&gt;3)-[alpha-D-Man-(1-&gt;6)]-beta-D-Man-(1-&gt;4)-beta-D-GlcNAc-(1-&gt;4)-beta-D-GlcNAc}-L-asparaginyl-[protein]</text>
        <dbReference type="Rhea" id="RHEA:56052"/>
        <dbReference type="Rhea" id="RHEA-COMP:14368"/>
        <dbReference type="Rhea" id="RHEA-COMP:14369"/>
        <dbReference type="ChEBI" id="CHEBI:15377"/>
        <dbReference type="ChEBI" id="CHEBI:28729"/>
        <dbReference type="ChEBI" id="CHEBI:60615"/>
        <dbReference type="ChEBI" id="CHEBI:60625"/>
        <dbReference type="EC" id="3.2.1.114"/>
    </reaction>
</comment>
<dbReference type="InterPro" id="IPR015341">
    <property type="entry name" value="Glyco_hydro_38_cen"/>
</dbReference>
<reference evidence="12" key="1">
    <citation type="submission" date="2011-05" db="EMBL/GenBank/DDBJ databases">
        <authorList>
            <person name="Richards S.R."/>
            <person name="Qu J."/>
            <person name="Jiang H."/>
            <person name="Jhangiani S.N."/>
            <person name="Agravi P."/>
            <person name="Goodspeed R."/>
            <person name="Gross S."/>
            <person name="Mandapat C."/>
            <person name="Jackson L."/>
            <person name="Mathew T."/>
            <person name="Pu L."/>
            <person name="Thornton R."/>
            <person name="Saada N."/>
            <person name="Wilczek-Boney K.B."/>
            <person name="Lee S."/>
            <person name="Kovar C."/>
            <person name="Wu Y."/>
            <person name="Scherer S.E."/>
            <person name="Worley K.C."/>
            <person name="Muzny D.M."/>
            <person name="Gibbs R."/>
        </authorList>
    </citation>
    <scope>NUCLEOTIDE SEQUENCE</scope>
    <source>
        <strain evidence="12">Brora</strain>
    </source>
</reference>
<evidence type="ECO:0000313" key="12">
    <source>
        <dbReference type="Proteomes" id="UP000014500"/>
    </source>
</evidence>
<accession>T1JDF3</accession>
<dbReference type="STRING" id="126957.T1JDF3"/>
<evidence type="ECO:0000256" key="6">
    <source>
        <dbReference type="ARBA" id="ARBA00023295"/>
    </source>
</evidence>
<dbReference type="SUPFAM" id="SSF88688">
    <property type="entry name" value="Families 57/38 glycoside transferase middle domain"/>
    <property type="match status" value="1"/>
</dbReference>
<dbReference type="InterPro" id="IPR028995">
    <property type="entry name" value="Glyco_hydro_57/38_cen_sf"/>
</dbReference>
<dbReference type="EC" id="3.2.1.-" evidence="9"/>
<dbReference type="GO" id="GO:0004572">
    <property type="term" value="F:mannosyl-oligosaccharide 1,3-1,6-alpha-mannosidase activity"/>
    <property type="evidence" value="ECO:0007669"/>
    <property type="project" value="UniProtKB-EC"/>
</dbReference>
<evidence type="ECO:0000256" key="4">
    <source>
        <dbReference type="ARBA" id="ARBA00022801"/>
    </source>
</evidence>
<dbReference type="InterPro" id="IPR013780">
    <property type="entry name" value="Glyco_hydro_b"/>
</dbReference>
<dbReference type="PANTHER" id="PTHR11607:SF70">
    <property type="entry name" value="ALPHA-MANNOSIDASE"/>
    <property type="match status" value="1"/>
</dbReference>
<comment type="function">
    <text evidence="7">Catalyzes the first committed step in the biosynthesis of complex N-glycans. It controls conversion of high mannose to complex N-glycans; the final hydrolytic step in the N-glycan maturation pathway.</text>
</comment>
<comment type="cofactor">
    <cofactor evidence="9">
        <name>Zn(2+)</name>
        <dbReference type="ChEBI" id="CHEBI:29105"/>
    </cofactor>
    <text evidence="9">Binds 1 zinc ion per subunit.</text>
</comment>
<feature type="domain" description="Glycoside hydrolase family 38 central" evidence="10">
    <location>
        <begin position="300"/>
        <end position="388"/>
    </location>
</feature>
<evidence type="ECO:0000256" key="2">
    <source>
        <dbReference type="ARBA" id="ARBA00011748"/>
    </source>
</evidence>
<evidence type="ECO:0000313" key="11">
    <source>
        <dbReference type="EnsemblMetazoa" id="SMAR011830-PA"/>
    </source>
</evidence>
<dbReference type="SUPFAM" id="SSF74650">
    <property type="entry name" value="Galactose mutarotase-like"/>
    <property type="match status" value="1"/>
</dbReference>
<evidence type="ECO:0000256" key="9">
    <source>
        <dbReference type="RuleBase" id="RU361199"/>
    </source>
</evidence>
<dbReference type="HOGENOM" id="CLU_004690_1_0_1"/>
<dbReference type="InterPro" id="IPR011682">
    <property type="entry name" value="Glyco_hydro_38_C"/>
</dbReference>
<dbReference type="eggNOG" id="KOG1958">
    <property type="taxonomic scope" value="Eukaryota"/>
</dbReference>
<keyword evidence="12" id="KW-1185">Reference proteome</keyword>
<dbReference type="EnsemblMetazoa" id="SMAR011830-RA">
    <property type="protein sequence ID" value="SMAR011830-PA"/>
    <property type="gene ID" value="SMAR011830"/>
</dbReference>
<comment type="similarity">
    <text evidence="1 9">Belongs to the glycosyl hydrolase 38 family.</text>
</comment>
<dbReference type="InterPro" id="IPR000602">
    <property type="entry name" value="Glyco_hydro_38_N"/>
</dbReference>
<dbReference type="SMART" id="SM00872">
    <property type="entry name" value="Alpha-mann_mid"/>
    <property type="match status" value="1"/>
</dbReference>
<organism evidence="11 12">
    <name type="scientific">Strigamia maritima</name>
    <name type="common">European centipede</name>
    <name type="synonym">Geophilus maritimus</name>
    <dbReference type="NCBI Taxonomy" id="126957"/>
    <lineage>
        <taxon>Eukaryota</taxon>
        <taxon>Metazoa</taxon>
        <taxon>Ecdysozoa</taxon>
        <taxon>Arthropoda</taxon>
        <taxon>Myriapoda</taxon>
        <taxon>Chilopoda</taxon>
        <taxon>Pleurostigmophora</taxon>
        <taxon>Geophilomorpha</taxon>
        <taxon>Linotaeniidae</taxon>
        <taxon>Strigamia</taxon>
    </lineage>
</organism>
<dbReference type="InterPro" id="IPR050843">
    <property type="entry name" value="Glycosyl_Hydrlase_38"/>
</dbReference>
<dbReference type="InterPro" id="IPR037094">
    <property type="entry name" value="Glyco_hydro_38_cen_sf"/>
</dbReference>
<dbReference type="Gene3D" id="3.20.110.10">
    <property type="entry name" value="Glycoside hydrolase 38, N terminal domain"/>
    <property type="match status" value="1"/>
</dbReference>
<evidence type="ECO:0000256" key="3">
    <source>
        <dbReference type="ARBA" id="ARBA00022723"/>
    </source>
</evidence>
<dbReference type="Gene3D" id="1.20.1270.50">
    <property type="entry name" value="Glycoside hydrolase family 38, central domain"/>
    <property type="match status" value="1"/>
</dbReference>
<dbReference type="Pfam" id="PF07748">
    <property type="entry name" value="Glyco_hydro_38C"/>
    <property type="match status" value="1"/>
</dbReference>
<name>T1JDF3_STRMM</name>
<dbReference type="GO" id="GO:0006013">
    <property type="term" value="P:mannose metabolic process"/>
    <property type="evidence" value="ECO:0007669"/>
    <property type="project" value="InterPro"/>
</dbReference>
<evidence type="ECO:0000256" key="5">
    <source>
        <dbReference type="ARBA" id="ARBA00022833"/>
    </source>
</evidence>
<dbReference type="EMBL" id="JH432105">
    <property type="status" value="NOT_ANNOTATED_CDS"/>
    <property type="molecule type" value="Genomic_DNA"/>
</dbReference>
<dbReference type="PhylomeDB" id="T1JDF3"/>
<keyword evidence="3 9" id="KW-0479">Metal-binding</keyword>
<dbReference type="Gene3D" id="2.70.98.30">
    <property type="entry name" value="Golgi alpha-mannosidase II, domain 4"/>
    <property type="match status" value="1"/>
</dbReference>
<dbReference type="InterPro" id="IPR027291">
    <property type="entry name" value="Glyco_hydro_38_N_sf"/>
</dbReference>
<dbReference type="AlphaFoldDB" id="T1JDF3"/>
<evidence type="ECO:0000256" key="7">
    <source>
        <dbReference type="ARBA" id="ARBA00059516"/>
    </source>
</evidence>
<reference evidence="11" key="2">
    <citation type="submission" date="2015-02" db="UniProtKB">
        <authorList>
            <consortium name="EnsemblMetazoa"/>
        </authorList>
    </citation>
    <scope>IDENTIFICATION</scope>
</reference>
<protein>
    <recommendedName>
        <fullName evidence="9">Alpha-mannosidase</fullName>
        <ecNumber evidence="9">3.2.1.-</ecNumber>
    </recommendedName>
</protein>
<dbReference type="GO" id="GO:0030246">
    <property type="term" value="F:carbohydrate binding"/>
    <property type="evidence" value="ECO:0007669"/>
    <property type="project" value="InterPro"/>
</dbReference>
<dbReference type="OMA" id="DQNGYQL"/>
<dbReference type="InterPro" id="IPR011013">
    <property type="entry name" value="Gal_mutarotase_sf_dom"/>
</dbReference>
<comment type="subunit">
    <text evidence="2">Homodimer; disulfide-linked.</text>
</comment>
<dbReference type="GO" id="GO:0046872">
    <property type="term" value="F:metal ion binding"/>
    <property type="evidence" value="ECO:0007669"/>
    <property type="project" value="UniProtKB-KW"/>
</dbReference>
<keyword evidence="6 9" id="KW-0326">Glycosidase</keyword>
<keyword evidence="4 9" id="KW-0378">Hydrolase</keyword>
<dbReference type="SUPFAM" id="SSF88713">
    <property type="entry name" value="Glycoside hydrolase/deacetylase"/>
    <property type="match status" value="1"/>
</dbReference>
<dbReference type="PANTHER" id="PTHR11607">
    <property type="entry name" value="ALPHA-MANNOSIDASE"/>
    <property type="match status" value="1"/>
</dbReference>
<dbReference type="InterPro" id="IPR011330">
    <property type="entry name" value="Glyco_hydro/deAcase_b/a-brl"/>
</dbReference>
<dbReference type="Pfam" id="PF01074">
    <property type="entry name" value="Glyco_hydro_38N"/>
    <property type="match status" value="1"/>
</dbReference>
<dbReference type="FunFam" id="1.20.1270.50:FF:000001">
    <property type="entry name" value="Alpha-mannosidase"/>
    <property type="match status" value="1"/>
</dbReference>
<sequence length="953" mass="109214">MVDKLIKLPNMTFMWSEISFFAKWWERAHPQKKAALKKLLQSGRFEIATGGWVMTDEASPHIYAMLDQLIEGHQWVYNNLDYAPKTGWSVDPFGHGATLPYLLSESGIEGMVIQRIHFAWKQYLAEQQNGDFLWRQTWDTGGTTDILCHNNPFDIYSIKHSCGPHPLVCLTFDFRKIKGEFTEYSQRAQPITKWNVKERAETLLAQYGRTGSLFPHNVALISLGDDFRFDHETEWEQQYSNYKQIFDYINSNKEYHASIQFGVLSDYFREVQSRMRKDYLSKLSGDFFVYSDIFIEGRPAYWSGFYTTRPYWKSLCRQLESSLRAAEILYSFALARSRQQRLNRTRQILEGDYQQLTVARGNMGVFQHHDAITGTSKSYVMHDYGLKLFDGIRMAFSVMTHAAQYLLTEKPVEAEEENEKGVKHWPLFLSFPFERQGYHVLPQPLPQYIPPGAELRLILYNSLAQARQEPVRVIITVPNIKVIDSDGKSVPFQLNPVWNTTGGPLQLIKGQYELLVIAHLPPLSLVTYHIKRVDDRDSSTLSSVTFFNTLPPSENNVFSIQKDSSSLNNIKLENSYLTSKFSSDSGLLKSITLKSSGRKVRTRLDFQAYNSAQFHSGAYLFLPEPRQPVRNISDTPPLFCVLRGPICSEVFIQYSDFLTHTVRVYHTDNLLSKALEMDNIVDYPALPKFRETEMFLRVTSDVSSGSTFYSDLNGFQMMKRTIIPKIGIEGNYYPASTQMYIQDESTRLTLLMSRAHGVTSWQSGCLEAMLDRRSLYDDSRGMGEGVIDNKRTQGRFWLLLEERVSESESLSRPTLLANTLSNSLIYPAHTLVADPGNSPVLRNKVSLLNRPFPCDMHLVNLRVLPVKAYFEFPSQSSLLILQRQGYSCDFSSQTYQCSLTEGNLARNTRFKEVHVSGIQRTSITALQPGEILDMLSDVSVQPMKINTYNVTFA</sequence>